<protein>
    <submittedName>
        <fullName evidence="2">Uncharacterized protein</fullName>
    </submittedName>
</protein>
<keyword evidence="3" id="KW-1185">Reference proteome</keyword>
<comment type="caution">
    <text evidence="2">The sequence shown here is derived from an EMBL/GenBank/DDBJ whole genome shotgun (WGS) entry which is preliminary data.</text>
</comment>
<organism evidence="2 3">
    <name type="scientific">Trifolium medium</name>
    <dbReference type="NCBI Taxonomy" id="97028"/>
    <lineage>
        <taxon>Eukaryota</taxon>
        <taxon>Viridiplantae</taxon>
        <taxon>Streptophyta</taxon>
        <taxon>Embryophyta</taxon>
        <taxon>Tracheophyta</taxon>
        <taxon>Spermatophyta</taxon>
        <taxon>Magnoliopsida</taxon>
        <taxon>eudicotyledons</taxon>
        <taxon>Gunneridae</taxon>
        <taxon>Pentapetalae</taxon>
        <taxon>rosids</taxon>
        <taxon>fabids</taxon>
        <taxon>Fabales</taxon>
        <taxon>Fabaceae</taxon>
        <taxon>Papilionoideae</taxon>
        <taxon>50 kb inversion clade</taxon>
        <taxon>NPAAA clade</taxon>
        <taxon>Hologalegina</taxon>
        <taxon>IRL clade</taxon>
        <taxon>Trifolieae</taxon>
        <taxon>Trifolium</taxon>
    </lineage>
</organism>
<reference evidence="2 3" key="1">
    <citation type="journal article" date="2018" name="Front. Plant Sci.">
        <title>Red Clover (Trifolium pratense) and Zigzag Clover (T. medium) - A Picture of Genomic Similarities and Differences.</title>
        <authorList>
            <person name="Dluhosova J."/>
            <person name="Istvanek J."/>
            <person name="Nedelnik J."/>
            <person name="Repkova J."/>
        </authorList>
    </citation>
    <scope>NUCLEOTIDE SEQUENCE [LARGE SCALE GENOMIC DNA]</scope>
    <source>
        <strain evidence="3">cv. 10/8</strain>
        <tissue evidence="2">Leaf</tissue>
    </source>
</reference>
<accession>A0A392TMR6</accession>
<evidence type="ECO:0000256" key="1">
    <source>
        <dbReference type="SAM" id="MobiDB-lite"/>
    </source>
</evidence>
<evidence type="ECO:0000313" key="3">
    <source>
        <dbReference type="Proteomes" id="UP000265520"/>
    </source>
</evidence>
<feature type="region of interest" description="Disordered" evidence="1">
    <location>
        <begin position="1"/>
        <end position="23"/>
    </location>
</feature>
<dbReference type="EMBL" id="LXQA010619456">
    <property type="protein sequence ID" value="MCI62469.1"/>
    <property type="molecule type" value="Genomic_DNA"/>
</dbReference>
<proteinExistence type="predicted"/>
<name>A0A392TMR6_9FABA</name>
<feature type="non-terminal residue" evidence="2">
    <location>
        <position position="1"/>
    </location>
</feature>
<dbReference type="AlphaFoldDB" id="A0A392TMR6"/>
<dbReference type="Proteomes" id="UP000265520">
    <property type="component" value="Unassembled WGS sequence"/>
</dbReference>
<sequence>EKNKEKDVSSDDDEPEKIVTEGQTMIDVDALETDEHPQPKHVQKGIERRLRSRTEILFLAGQMSYTMSGTTV</sequence>
<evidence type="ECO:0000313" key="2">
    <source>
        <dbReference type="EMBL" id="MCI62469.1"/>
    </source>
</evidence>